<keyword evidence="2" id="KW-0812">Transmembrane</keyword>
<organism evidence="3 4">
    <name type="scientific">Candidatus Haliotispira prima</name>
    <dbReference type="NCBI Taxonomy" id="3034016"/>
    <lineage>
        <taxon>Bacteria</taxon>
        <taxon>Pseudomonadati</taxon>
        <taxon>Spirochaetota</taxon>
        <taxon>Spirochaetia</taxon>
        <taxon>Spirochaetales</taxon>
        <taxon>Spirochaetaceae</taxon>
        <taxon>Candidatus Haliotispira</taxon>
    </lineage>
</organism>
<feature type="region of interest" description="Disordered" evidence="1">
    <location>
        <begin position="140"/>
        <end position="163"/>
    </location>
</feature>
<evidence type="ECO:0000313" key="3">
    <source>
        <dbReference type="EMBL" id="WGK70252.1"/>
    </source>
</evidence>
<feature type="region of interest" description="Disordered" evidence="1">
    <location>
        <begin position="62"/>
        <end position="120"/>
    </location>
</feature>
<accession>A0ABY8MJV2</accession>
<feature type="transmembrane region" description="Helical" evidence="2">
    <location>
        <begin position="36"/>
        <end position="54"/>
    </location>
</feature>
<proteinExistence type="predicted"/>
<gene>
    <name evidence="3" type="ORF">P0082_05175</name>
</gene>
<evidence type="ECO:0000256" key="1">
    <source>
        <dbReference type="SAM" id="MobiDB-lite"/>
    </source>
</evidence>
<name>A0ABY8MJV2_9SPIO</name>
<reference evidence="3 4" key="1">
    <citation type="submission" date="2023-04" db="EMBL/GenBank/DDBJ databases">
        <title>Spirochaete genome identified in red abalone sample constitutes a novel genus.</title>
        <authorList>
            <person name="Sharma S.P."/>
            <person name="Purcell C.M."/>
            <person name="Hyde J.R."/>
            <person name="Severin A.J."/>
        </authorList>
    </citation>
    <scope>NUCLEOTIDE SEQUENCE [LARGE SCALE GENOMIC DNA]</scope>
    <source>
        <strain evidence="3 4">SP-2023</strain>
    </source>
</reference>
<evidence type="ECO:0000313" key="4">
    <source>
        <dbReference type="Proteomes" id="UP001228690"/>
    </source>
</evidence>
<evidence type="ECO:0000256" key="2">
    <source>
        <dbReference type="SAM" id="Phobius"/>
    </source>
</evidence>
<protein>
    <submittedName>
        <fullName evidence="3">Uncharacterized protein</fullName>
    </submittedName>
</protein>
<dbReference type="EMBL" id="CP123443">
    <property type="protein sequence ID" value="WGK70252.1"/>
    <property type="molecule type" value="Genomic_DNA"/>
</dbReference>
<keyword evidence="4" id="KW-1185">Reference proteome</keyword>
<feature type="compositionally biased region" description="Polar residues" evidence="1">
    <location>
        <begin position="142"/>
        <end position="161"/>
    </location>
</feature>
<keyword evidence="2" id="KW-1133">Transmembrane helix</keyword>
<keyword evidence="2" id="KW-0472">Membrane</keyword>
<sequence>MKKKFVLLPFGLLGGLATFLGGLVGGVAISVLLVRSLLAVVICIASLSALFYLLSKTVFPDADPFQDTDPPQEPPRPDRETPEEDQTASLRPKRQSSILPRSKSRAKKRSEEDLLIAASDRHRDSSMLSADSLAHKIEQEARAQNQQNSNTIEGQLRSTDTGELANLVRHSINEEL</sequence>
<dbReference type="Proteomes" id="UP001228690">
    <property type="component" value="Chromosome"/>
</dbReference>
<dbReference type="RefSeq" id="WP_326928461.1">
    <property type="nucleotide sequence ID" value="NZ_CP123443.1"/>
</dbReference>